<comment type="caution">
    <text evidence="1">The sequence shown here is derived from an EMBL/GenBank/DDBJ whole genome shotgun (WGS) entry which is preliminary data.</text>
</comment>
<keyword evidence="2" id="KW-1185">Reference proteome</keyword>
<sequence>MTGRFDGSTKCELDSVIRFLQAQGWFMKDSSCFLSDFRKTAKSHSGFWSCLHSDNACSHSAVVTYQLLEQFKWDVSEHQAYSFDLVTSDFHLFPELKS</sequence>
<reference evidence="1 2" key="1">
    <citation type="journal article" date="2019" name="Sci. Rep.">
        <title>Orb-weaving spider Araneus ventricosus genome elucidates the spidroin gene catalogue.</title>
        <authorList>
            <person name="Kono N."/>
            <person name="Nakamura H."/>
            <person name="Ohtoshi R."/>
            <person name="Moran D.A.P."/>
            <person name="Shinohara A."/>
            <person name="Yoshida Y."/>
            <person name="Fujiwara M."/>
            <person name="Mori M."/>
            <person name="Tomita M."/>
            <person name="Arakawa K."/>
        </authorList>
    </citation>
    <scope>NUCLEOTIDE SEQUENCE [LARGE SCALE GENOMIC DNA]</scope>
</reference>
<protein>
    <submittedName>
        <fullName evidence="1">Uncharacterized protein</fullName>
    </submittedName>
</protein>
<organism evidence="1 2">
    <name type="scientific">Araneus ventricosus</name>
    <name type="common">Orbweaver spider</name>
    <name type="synonym">Epeira ventricosa</name>
    <dbReference type="NCBI Taxonomy" id="182803"/>
    <lineage>
        <taxon>Eukaryota</taxon>
        <taxon>Metazoa</taxon>
        <taxon>Ecdysozoa</taxon>
        <taxon>Arthropoda</taxon>
        <taxon>Chelicerata</taxon>
        <taxon>Arachnida</taxon>
        <taxon>Araneae</taxon>
        <taxon>Araneomorphae</taxon>
        <taxon>Entelegynae</taxon>
        <taxon>Araneoidea</taxon>
        <taxon>Araneidae</taxon>
        <taxon>Araneus</taxon>
    </lineage>
</organism>
<proteinExistence type="predicted"/>
<accession>A0A4Y2FDX3</accession>
<gene>
    <name evidence="1" type="ORF">AVEN_24581_1</name>
</gene>
<evidence type="ECO:0000313" key="2">
    <source>
        <dbReference type="Proteomes" id="UP000499080"/>
    </source>
</evidence>
<dbReference type="EMBL" id="BGPR01000870">
    <property type="protein sequence ID" value="GBM38485.1"/>
    <property type="molecule type" value="Genomic_DNA"/>
</dbReference>
<dbReference type="InterPro" id="IPR036397">
    <property type="entry name" value="RNaseH_sf"/>
</dbReference>
<dbReference type="Proteomes" id="UP000499080">
    <property type="component" value="Unassembled WGS sequence"/>
</dbReference>
<dbReference type="Gene3D" id="3.30.420.10">
    <property type="entry name" value="Ribonuclease H-like superfamily/Ribonuclease H"/>
    <property type="match status" value="1"/>
</dbReference>
<name>A0A4Y2FDX3_ARAVE</name>
<dbReference type="GO" id="GO:0003676">
    <property type="term" value="F:nucleic acid binding"/>
    <property type="evidence" value="ECO:0007669"/>
    <property type="project" value="InterPro"/>
</dbReference>
<evidence type="ECO:0000313" key="1">
    <source>
        <dbReference type="EMBL" id="GBM38485.1"/>
    </source>
</evidence>
<dbReference type="AlphaFoldDB" id="A0A4Y2FDX3"/>